<proteinExistence type="predicted"/>
<dbReference type="AlphaFoldDB" id="A0A2W1JDL8"/>
<evidence type="ECO:0000313" key="1">
    <source>
        <dbReference type="EMBL" id="PZD71846.1"/>
    </source>
</evidence>
<name>A0A2W1JDL8_9CYAN</name>
<keyword evidence="2" id="KW-1185">Reference proteome</keyword>
<comment type="caution">
    <text evidence="1">The sequence shown here is derived from an EMBL/GenBank/DDBJ whole genome shotgun (WGS) entry which is preliminary data.</text>
</comment>
<dbReference type="Proteomes" id="UP000248857">
    <property type="component" value="Unassembled WGS sequence"/>
</dbReference>
<dbReference type="EMBL" id="PQWO01000014">
    <property type="protein sequence ID" value="PZD71846.1"/>
    <property type="molecule type" value="Genomic_DNA"/>
</dbReference>
<sequence length="73" mass="8642">MLCNSCLRQPACLTNKLASRDRNLKSMLQRLEHCELRIVRSVTKESKLTQLLRRLRNYQTQAFHLLFATKQPK</sequence>
<accession>A0A2W1JDL8</accession>
<organism evidence="1 2">
    <name type="scientific">Acaryochloris thomasi RCC1774</name>
    <dbReference type="NCBI Taxonomy" id="1764569"/>
    <lineage>
        <taxon>Bacteria</taxon>
        <taxon>Bacillati</taxon>
        <taxon>Cyanobacteriota</taxon>
        <taxon>Cyanophyceae</taxon>
        <taxon>Acaryochloridales</taxon>
        <taxon>Acaryochloridaceae</taxon>
        <taxon>Acaryochloris</taxon>
        <taxon>Acaryochloris thomasi</taxon>
    </lineage>
</organism>
<reference evidence="1 2" key="1">
    <citation type="journal article" date="2018" name="Sci. Rep.">
        <title>A novel species of the marine cyanobacterium Acaryochloris with a unique pigment content and lifestyle.</title>
        <authorList>
            <person name="Partensky F."/>
            <person name="Six C."/>
            <person name="Ratin M."/>
            <person name="Garczarek L."/>
            <person name="Vaulot D."/>
            <person name="Probert I."/>
            <person name="Calteau A."/>
            <person name="Gourvil P."/>
            <person name="Marie D."/>
            <person name="Grebert T."/>
            <person name="Bouchier C."/>
            <person name="Le Panse S."/>
            <person name="Gachenot M."/>
            <person name="Rodriguez F."/>
            <person name="Garrido J.L."/>
        </authorList>
    </citation>
    <scope>NUCLEOTIDE SEQUENCE [LARGE SCALE GENOMIC DNA]</scope>
    <source>
        <strain evidence="1 2">RCC1774</strain>
    </source>
</reference>
<protein>
    <submittedName>
        <fullName evidence="1">Uncharacterized protein</fullName>
    </submittedName>
</protein>
<evidence type="ECO:0000313" key="2">
    <source>
        <dbReference type="Proteomes" id="UP000248857"/>
    </source>
</evidence>
<gene>
    <name evidence="1" type="ORF">C1752_04426</name>
</gene>